<organism evidence="1 2">
    <name type="scientific">Elysia crispata</name>
    <name type="common">lettuce slug</name>
    <dbReference type="NCBI Taxonomy" id="231223"/>
    <lineage>
        <taxon>Eukaryota</taxon>
        <taxon>Metazoa</taxon>
        <taxon>Spiralia</taxon>
        <taxon>Lophotrochozoa</taxon>
        <taxon>Mollusca</taxon>
        <taxon>Gastropoda</taxon>
        <taxon>Heterobranchia</taxon>
        <taxon>Euthyneura</taxon>
        <taxon>Panpulmonata</taxon>
        <taxon>Sacoglossa</taxon>
        <taxon>Placobranchoidea</taxon>
        <taxon>Plakobranchidae</taxon>
        <taxon>Elysia</taxon>
    </lineage>
</organism>
<gene>
    <name evidence="1" type="ORF">RRG08_067407</name>
</gene>
<sequence>MRENERPNTLDANIHTQWLLAWPSRPLGEACTLSPHSSHPLSSRFPDSSLRLQQFGDFHWKYFSGSERGQSRREVSAVPVSVLCRQD</sequence>
<proteinExistence type="predicted"/>
<evidence type="ECO:0000313" key="2">
    <source>
        <dbReference type="Proteomes" id="UP001283361"/>
    </source>
</evidence>
<protein>
    <submittedName>
        <fullName evidence="1">Uncharacterized protein</fullName>
    </submittedName>
</protein>
<dbReference type="EMBL" id="JAWDGP010006658">
    <property type="protein sequence ID" value="KAK3737343.1"/>
    <property type="molecule type" value="Genomic_DNA"/>
</dbReference>
<comment type="caution">
    <text evidence="1">The sequence shown here is derived from an EMBL/GenBank/DDBJ whole genome shotgun (WGS) entry which is preliminary data.</text>
</comment>
<name>A0AAE0Y9X5_9GAST</name>
<dbReference type="Proteomes" id="UP001283361">
    <property type="component" value="Unassembled WGS sequence"/>
</dbReference>
<dbReference type="AlphaFoldDB" id="A0AAE0Y9X5"/>
<reference evidence="1" key="1">
    <citation type="journal article" date="2023" name="G3 (Bethesda)">
        <title>A reference genome for the long-term kleptoplast-retaining sea slug Elysia crispata morphotype clarki.</title>
        <authorList>
            <person name="Eastman K.E."/>
            <person name="Pendleton A.L."/>
            <person name="Shaikh M.A."/>
            <person name="Suttiyut T."/>
            <person name="Ogas R."/>
            <person name="Tomko P."/>
            <person name="Gavelis G."/>
            <person name="Widhalm J.R."/>
            <person name="Wisecaver J.H."/>
        </authorList>
    </citation>
    <scope>NUCLEOTIDE SEQUENCE</scope>
    <source>
        <strain evidence="1">ECLA1</strain>
    </source>
</reference>
<evidence type="ECO:0000313" key="1">
    <source>
        <dbReference type="EMBL" id="KAK3737343.1"/>
    </source>
</evidence>
<accession>A0AAE0Y9X5</accession>
<keyword evidence="2" id="KW-1185">Reference proteome</keyword>